<dbReference type="AlphaFoldDB" id="A0AAE0WG13"/>
<sequence>MSLSIHFSEFYGRYCEKELLYRSCGTLPHGTWIKAGCNACQCYDRNMICSPNRYPGC</sequence>
<evidence type="ECO:0000313" key="5">
    <source>
        <dbReference type="EMBL" id="KAK3612344.1"/>
    </source>
</evidence>
<evidence type="ECO:0000256" key="3">
    <source>
        <dbReference type="ARBA" id="ARBA00023180"/>
    </source>
</evidence>
<reference evidence="5" key="2">
    <citation type="journal article" date="2021" name="Genome Biol. Evol.">
        <title>Developing a high-quality reference genome for a parasitic bivalve with doubly uniparental inheritance (Bivalvia: Unionida).</title>
        <authorList>
            <person name="Smith C.H."/>
        </authorList>
    </citation>
    <scope>NUCLEOTIDE SEQUENCE</scope>
    <source>
        <strain evidence="5">CHS0354</strain>
        <tissue evidence="5">Mantle</tissue>
    </source>
</reference>
<dbReference type="SUPFAM" id="SSF57196">
    <property type="entry name" value="EGF/Laminin"/>
    <property type="match status" value="1"/>
</dbReference>
<proteinExistence type="predicted"/>
<comment type="caution">
    <text evidence="5">The sequence shown here is derived from an EMBL/GenBank/DDBJ whole genome shotgun (WGS) entry which is preliminary data.</text>
</comment>
<feature type="non-terminal residue" evidence="5">
    <location>
        <position position="57"/>
    </location>
</feature>
<organism evidence="5 6">
    <name type="scientific">Potamilus streckersoni</name>
    <dbReference type="NCBI Taxonomy" id="2493646"/>
    <lineage>
        <taxon>Eukaryota</taxon>
        <taxon>Metazoa</taxon>
        <taxon>Spiralia</taxon>
        <taxon>Lophotrochozoa</taxon>
        <taxon>Mollusca</taxon>
        <taxon>Bivalvia</taxon>
        <taxon>Autobranchia</taxon>
        <taxon>Heteroconchia</taxon>
        <taxon>Palaeoheterodonta</taxon>
        <taxon>Unionida</taxon>
        <taxon>Unionoidea</taxon>
        <taxon>Unionidae</taxon>
        <taxon>Ambleminae</taxon>
        <taxon>Lampsilini</taxon>
        <taxon>Potamilus</taxon>
    </lineage>
</organism>
<feature type="domain" description="Cryptic/Cripto CFC" evidence="4">
    <location>
        <begin position="24"/>
        <end position="53"/>
    </location>
</feature>
<dbReference type="Proteomes" id="UP001195483">
    <property type="component" value="Unassembled WGS sequence"/>
</dbReference>
<keyword evidence="6" id="KW-1185">Reference proteome</keyword>
<evidence type="ECO:0000256" key="2">
    <source>
        <dbReference type="ARBA" id="ARBA00023157"/>
    </source>
</evidence>
<dbReference type="EMBL" id="JAEAOA010000686">
    <property type="protein sequence ID" value="KAK3612344.1"/>
    <property type="molecule type" value="Genomic_DNA"/>
</dbReference>
<protein>
    <recommendedName>
        <fullName evidence="4">Cryptic/Cripto CFC domain-containing protein</fullName>
    </recommendedName>
</protein>
<accession>A0AAE0WG13</accession>
<reference evidence="5" key="1">
    <citation type="journal article" date="2021" name="Genome Biol. Evol.">
        <title>A High-Quality Reference Genome for a Parasitic Bivalve with Doubly Uniparental Inheritance (Bivalvia: Unionida).</title>
        <authorList>
            <person name="Smith C.H."/>
        </authorList>
    </citation>
    <scope>NUCLEOTIDE SEQUENCE</scope>
    <source>
        <strain evidence="5">CHS0354</strain>
    </source>
</reference>
<evidence type="ECO:0000259" key="4">
    <source>
        <dbReference type="Pfam" id="PF09443"/>
    </source>
</evidence>
<keyword evidence="3" id="KW-0325">Glycoprotein</keyword>
<keyword evidence="1" id="KW-0245">EGF-like domain</keyword>
<gene>
    <name evidence="5" type="ORF">CHS0354_011063</name>
</gene>
<dbReference type="Pfam" id="PF09443">
    <property type="entry name" value="CFC"/>
    <property type="match status" value="1"/>
</dbReference>
<evidence type="ECO:0000256" key="1">
    <source>
        <dbReference type="ARBA" id="ARBA00022536"/>
    </source>
</evidence>
<keyword evidence="2" id="KW-1015">Disulfide bond</keyword>
<name>A0AAE0WG13_9BIVA</name>
<evidence type="ECO:0000313" key="6">
    <source>
        <dbReference type="Proteomes" id="UP001195483"/>
    </source>
</evidence>
<reference evidence="5" key="3">
    <citation type="submission" date="2023-05" db="EMBL/GenBank/DDBJ databases">
        <authorList>
            <person name="Smith C.H."/>
        </authorList>
    </citation>
    <scope>NUCLEOTIDE SEQUENCE</scope>
    <source>
        <strain evidence="5">CHS0354</strain>
        <tissue evidence="5">Mantle</tissue>
    </source>
</reference>
<dbReference type="InterPro" id="IPR019011">
    <property type="entry name" value="Cryptic/Cripto_CFC-dom"/>
</dbReference>